<comment type="caution">
    <text evidence="4">The sequence shown here is derived from an EMBL/GenBank/DDBJ whole genome shotgun (WGS) entry which is preliminary data.</text>
</comment>
<name>A0ABT8T9M1_9BACT</name>
<reference evidence="4 5" key="1">
    <citation type="submission" date="2023-06" db="EMBL/GenBank/DDBJ databases">
        <title>Campylobacter magnum sp. nov., isolated from cecal contents of domestic pigs (Sus scrofa domesticus).</title>
        <authorList>
            <person name="Papic B."/>
            <person name="Gruntar I."/>
        </authorList>
    </citation>
    <scope>NUCLEOTIDE SEQUENCE [LARGE SCALE GENOMIC DNA]</scope>
    <source>
        <strain evidence="5">34484-21</strain>
    </source>
</reference>
<dbReference type="GO" id="GO:0016757">
    <property type="term" value="F:glycosyltransferase activity"/>
    <property type="evidence" value="ECO:0007669"/>
    <property type="project" value="UniProtKB-KW"/>
</dbReference>
<keyword evidence="2 4" id="KW-0808">Transferase</keyword>
<dbReference type="PANTHER" id="PTHR22916">
    <property type="entry name" value="GLYCOSYLTRANSFERASE"/>
    <property type="match status" value="1"/>
</dbReference>
<gene>
    <name evidence="4" type="ORF">Q2362_04905</name>
</gene>
<dbReference type="Proteomes" id="UP001171111">
    <property type="component" value="Unassembled WGS sequence"/>
</dbReference>
<dbReference type="PANTHER" id="PTHR22916:SF51">
    <property type="entry name" value="GLYCOSYLTRANSFERASE EPSH-RELATED"/>
    <property type="match status" value="1"/>
</dbReference>
<evidence type="ECO:0000256" key="1">
    <source>
        <dbReference type="ARBA" id="ARBA00022676"/>
    </source>
</evidence>
<dbReference type="EC" id="2.4.-.-" evidence="4"/>
<dbReference type="CDD" id="cd00761">
    <property type="entry name" value="Glyco_tranf_GTA_type"/>
    <property type="match status" value="1"/>
</dbReference>
<evidence type="ECO:0000313" key="5">
    <source>
        <dbReference type="Proteomes" id="UP001171111"/>
    </source>
</evidence>
<dbReference type="SUPFAM" id="SSF53448">
    <property type="entry name" value="Nucleotide-diphospho-sugar transferases"/>
    <property type="match status" value="1"/>
</dbReference>
<evidence type="ECO:0000259" key="3">
    <source>
        <dbReference type="Pfam" id="PF00535"/>
    </source>
</evidence>
<accession>A0ABT8T9M1</accession>
<sequence length="312" mass="35038">MLISVIIPVYNSAAFLKECVGSVLDQDENLEIILINDGSKDDSGAICDELAKKNANIKVLHKQNGGVSSARNAGLELAKGDYIAFIDSDDSIKKGYFTDLLAKIGSSDALVLSINDYKVPKPFILSGQQALEFMLKDKAHRFGWAPWNKLFKRSVIDKIRFNESEHVTEDFSFISKIFLGDIKVAFDTGGLYNYQDSDISIMRSSYNEKYDSMVLVGDNFLKECKERAPSLVPLAFFALANGTLFLIYKAREARLYEKVASFSARLRANIFPIIFNKHGSLKFKLVILAHAFCQKILLARYRKQSAKNESQK</sequence>
<evidence type="ECO:0000313" key="4">
    <source>
        <dbReference type="EMBL" id="MDO2409438.1"/>
    </source>
</evidence>
<keyword evidence="5" id="KW-1185">Reference proteome</keyword>
<proteinExistence type="predicted"/>
<feature type="domain" description="Glycosyltransferase 2-like" evidence="3">
    <location>
        <begin position="4"/>
        <end position="130"/>
    </location>
</feature>
<dbReference type="InterPro" id="IPR029044">
    <property type="entry name" value="Nucleotide-diphossugar_trans"/>
</dbReference>
<dbReference type="EMBL" id="JAULJQ010000005">
    <property type="protein sequence ID" value="MDO2409438.1"/>
    <property type="molecule type" value="Genomic_DNA"/>
</dbReference>
<evidence type="ECO:0000256" key="2">
    <source>
        <dbReference type="ARBA" id="ARBA00022679"/>
    </source>
</evidence>
<dbReference type="Pfam" id="PF00535">
    <property type="entry name" value="Glycos_transf_2"/>
    <property type="match status" value="1"/>
</dbReference>
<organism evidence="4 5">
    <name type="scientific">Campylobacter magnus</name>
    <dbReference type="NCBI Taxonomy" id="3026462"/>
    <lineage>
        <taxon>Bacteria</taxon>
        <taxon>Pseudomonadati</taxon>
        <taxon>Campylobacterota</taxon>
        <taxon>Epsilonproteobacteria</taxon>
        <taxon>Campylobacterales</taxon>
        <taxon>Campylobacteraceae</taxon>
        <taxon>Campylobacter</taxon>
    </lineage>
</organism>
<dbReference type="Gene3D" id="3.90.550.10">
    <property type="entry name" value="Spore Coat Polysaccharide Biosynthesis Protein SpsA, Chain A"/>
    <property type="match status" value="1"/>
</dbReference>
<dbReference type="RefSeq" id="WP_302244309.1">
    <property type="nucleotide sequence ID" value="NZ_JAULJQ010000005.1"/>
</dbReference>
<protein>
    <submittedName>
        <fullName evidence="4">Glycosyltransferase</fullName>
        <ecNumber evidence="4">2.4.-.-</ecNumber>
    </submittedName>
</protein>
<keyword evidence="1 4" id="KW-0328">Glycosyltransferase</keyword>
<dbReference type="InterPro" id="IPR001173">
    <property type="entry name" value="Glyco_trans_2-like"/>
</dbReference>